<evidence type="ECO:0000256" key="3">
    <source>
        <dbReference type="ARBA" id="ARBA00022989"/>
    </source>
</evidence>
<name>A0ABD6EHE1_9BILA</name>
<evidence type="ECO:0000256" key="6">
    <source>
        <dbReference type="SAM" id="Phobius"/>
    </source>
</evidence>
<dbReference type="PANTHER" id="PTHR21676">
    <property type="entry name" value="PROTEIN STUM"/>
    <property type="match status" value="1"/>
</dbReference>
<accession>A0ABD6EHE1</accession>
<dbReference type="EMBL" id="JBGFUD010003367">
    <property type="protein sequence ID" value="MFH4978642.1"/>
    <property type="molecule type" value="Genomic_DNA"/>
</dbReference>
<keyword evidence="3 6" id="KW-1133">Transmembrane helix</keyword>
<keyword evidence="8" id="KW-1185">Reference proteome</keyword>
<dbReference type="Proteomes" id="UP001608902">
    <property type="component" value="Unassembled WGS sequence"/>
</dbReference>
<evidence type="ECO:0000256" key="2">
    <source>
        <dbReference type="ARBA" id="ARBA00022692"/>
    </source>
</evidence>
<dbReference type="Pfam" id="PF15795">
    <property type="entry name" value="Spec3"/>
    <property type="match status" value="1"/>
</dbReference>
<dbReference type="AlphaFoldDB" id="A0ABD6EHE1"/>
<feature type="transmembrane region" description="Helical" evidence="6">
    <location>
        <begin position="35"/>
        <end position="63"/>
    </location>
</feature>
<evidence type="ECO:0000256" key="5">
    <source>
        <dbReference type="SAM" id="MobiDB-lite"/>
    </source>
</evidence>
<comment type="caution">
    <text evidence="7">The sequence shown here is derived from an EMBL/GenBank/DDBJ whole genome shotgun (WGS) entry which is preliminary data.</text>
</comment>
<protein>
    <submittedName>
        <fullName evidence="7">Uncharacterized protein</fullName>
    </submittedName>
</protein>
<dbReference type="PANTHER" id="PTHR21676:SF6">
    <property type="entry name" value="PROTEIN STUM"/>
    <property type="match status" value="1"/>
</dbReference>
<evidence type="ECO:0000313" key="8">
    <source>
        <dbReference type="Proteomes" id="UP001608902"/>
    </source>
</evidence>
<comment type="subcellular location">
    <subcellularLocation>
        <location evidence="1">Membrane</location>
        <topology evidence="1">Multi-pass membrane protein</topology>
    </subcellularLocation>
</comment>
<sequence>MLIFTLRLVCTNQPSCWVIFQEHGPFRREVPCMPMALAVLCCLLNFFIFGFGTIVAGLSLLCCSKVRSGSSRRKAICMNLFAGFLQFVTFPLVVGVVWSIMWGVLFIQTAHDKKTPKDFRRRQPKEKNSLINPDCQPLS</sequence>
<evidence type="ECO:0000256" key="1">
    <source>
        <dbReference type="ARBA" id="ARBA00004141"/>
    </source>
</evidence>
<keyword evidence="4 6" id="KW-0472">Membrane</keyword>
<evidence type="ECO:0000313" key="7">
    <source>
        <dbReference type="EMBL" id="MFH4978642.1"/>
    </source>
</evidence>
<feature type="transmembrane region" description="Helical" evidence="6">
    <location>
        <begin position="84"/>
        <end position="107"/>
    </location>
</feature>
<dbReference type="GO" id="GO:0016020">
    <property type="term" value="C:membrane"/>
    <property type="evidence" value="ECO:0007669"/>
    <property type="project" value="UniProtKB-SubCell"/>
</dbReference>
<keyword evidence="2 6" id="KW-0812">Transmembrane</keyword>
<feature type="region of interest" description="Disordered" evidence="5">
    <location>
        <begin position="117"/>
        <end position="139"/>
    </location>
</feature>
<gene>
    <name evidence="7" type="ORF">AB6A40_005351</name>
</gene>
<evidence type="ECO:0000256" key="4">
    <source>
        <dbReference type="ARBA" id="ARBA00023136"/>
    </source>
</evidence>
<reference evidence="7 8" key="1">
    <citation type="submission" date="2024-08" db="EMBL/GenBank/DDBJ databases">
        <title>Gnathostoma spinigerum genome.</title>
        <authorList>
            <person name="Gonzalez-Bertolin B."/>
            <person name="Monzon S."/>
            <person name="Zaballos A."/>
            <person name="Jimenez P."/>
            <person name="Dekumyoy P."/>
            <person name="Varona S."/>
            <person name="Cuesta I."/>
            <person name="Sumanam S."/>
            <person name="Adisakwattana P."/>
            <person name="Gasser R.B."/>
            <person name="Hernandez-Gonzalez A."/>
            <person name="Young N.D."/>
            <person name="Perteguer M.J."/>
        </authorList>
    </citation>
    <scope>NUCLEOTIDE SEQUENCE [LARGE SCALE GENOMIC DNA]</scope>
    <source>
        <strain evidence="7">AL3</strain>
        <tissue evidence="7">Liver</tissue>
    </source>
</reference>
<dbReference type="InterPro" id="IPR026673">
    <property type="entry name" value="SPEC3/Stum"/>
</dbReference>
<proteinExistence type="predicted"/>
<organism evidence="7 8">
    <name type="scientific">Gnathostoma spinigerum</name>
    <dbReference type="NCBI Taxonomy" id="75299"/>
    <lineage>
        <taxon>Eukaryota</taxon>
        <taxon>Metazoa</taxon>
        <taxon>Ecdysozoa</taxon>
        <taxon>Nematoda</taxon>
        <taxon>Chromadorea</taxon>
        <taxon>Rhabditida</taxon>
        <taxon>Spirurina</taxon>
        <taxon>Gnathostomatomorpha</taxon>
        <taxon>Gnathostomatoidea</taxon>
        <taxon>Gnathostomatidae</taxon>
        <taxon>Gnathostoma</taxon>
    </lineage>
</organism>